<dbReference type="GO" id="GO:0009231">
    <property type="term" value="P:riboflavin biosynthetic process"/>
    <property type="evidence" value="ECO:0007669"/>
    <property type="project" value="UniProtKB-KW"/>
</dbReference>
<protein>
    <recommendedName>
        <fullName evidence="12">Riboflavin biosynthesis protein RibD</fullName>
    </recommendedName>
    <domain>
        <recommendedName>
            <fullName evidence="12">Diaminohydroxyphosphoribosylaminopyrimidine deaminase</fullName>
            <shortName evidence="12">DRAP deaminase</shortName>
            <ecNumber evidence="12">3.5.4.26</ecNumber>
        </recommendedName>
        <alternativeName>
            <fullName evidence="12">Riboflavin-specific deaminase</fullName>
        </alternativeName>
    </domain>
    <domain>
        <recommendedName>
            <fullName evidence="12">5-amino-6-(5-phosphoribosylamino)uracil reductase</fullName>
            <ecNumber evidence="12">1.1.1.193</ecNumber>
        </recommendedName>
        <alternativeName>
            <fullName evidence="12">HTP reductase</fullName>
        </alternativeName>
    </domain>
</protein>
<evidence type="ECO:0000256" key="5">
    <source>
        <dbReference type="ARBA" id="ARBA00007417"/>
    </source>
</evidence>
<dbReference type="AlphaFoldDB" id="A0A9D2GSW6"/>
<evidence type="ECO:0000256" key="9">
    <source>
        <dbReference type="ARBA" id="ARBA00022857"/>
    </source>
</evidence>
<dbReference type="Pfam" id="PF00383">
    <property type="entry name" value="dCMP_cyt_deam_1"/>
    <property type="match status" value="1"/>
</dbReference>
<dbReference type="EC" id="1.1.1.193" evidence="12"/>
<accession>A0A9D2GSW6</accession>
<feature type="active site" description="Proton donor" evidence="13">
    <location>
        <position position="52"/>
    </location>
</feature>
<comment type="similarity">
    <text evidence="5 12">In the C-terminal section; belongs to the HTP reductase family.</text>
</comment>
<dbReference type="EC" id="3.5.4.26" evidence="12"/>
<dbReference type="PANTHER" id="PTHR38011">
    <property type="entry name" value="DIHYDROFOLATE REDUCTASE FAMILY PROTEIN (AFU_ORTHOLOGUE AFUA_8G06820)"/>
    <property type="match status" value="1"/>
</dbReference>
<feature type="binding site" evidence="14">
    <location>
        <position position="168"/>
    </location>
    <ligand>
        <name>substrate</name>
    </ligand>
</feature>
<organism evidence="17 18">
    <name type="scientific">Candidatus Mucispirillum faecigallinarum</name>
    <dbReference type="NCBI Taxonomy" id="2838699"/>
    <lineage>
        <taxon>Bacteria</taxon>
        <taxon>Pseudomonadati</taxon>
        <taxon>Deferribacterota</taxon>
        <taxon>Deferribacteres</taxon>
        <taxon>Deferribacterales</taxon>
        <taxon>Mucispirillaceae</taxon>
        <taxon>Mucispirillum</taxon>
    </lineage>
</organism>
<evidence type="ECO:0000256" key="6">
    <source>
        <dbReference type="ARBA" id="ARBA00022619"/>
    </source>
</evidence>
<feature type="binding site" evidence="14">
    <location>
        <position position="294"/>
    </location>
    <ligand>
        <name>substrate</name>
    </ligand>
</feature>
<dbReference type="Pfam" id="PF01872">
    <property type="entry name" value="RibD_C"/>
    <property type="match status" value="1"/>
</dbReference>
<dbReference type="InterPro" id="IPR024072">
    <property type="entry name" value="DHFR-like_dom_sf"/>
</dbReference>
<comment type="caution">
    <text evidence="17">The sequence shown here is derived from an EMBL/GenBank/DDBJ whole genome shotgun (WGS) entry which is preliminary data.</text>
</comment>
<evidence type="ECO:0000256" key="14">
    <source>
        <dbReference type="PIRSR" id="PIRSR006769-2"/>
    </source>
</evidence>
<dbReference type="GO" id="GO:0050661">
    <property type="term" value="F:NADP binding"/>
    <property type="evidence" value="ECO:0007669"/>
    <property type="project" value="InterPro"/>
</dbReference>
<keyword evidence="7 12" id="KW-0479">Metal-binding</keyword>
<dbReference type="EMBL" id="DXAQ01000086">
    <property type="protein sequence ID" value="HIZ89398.1"/>
    <property type="molecule type" value="Genomic_DNA"/>
</dbReference>
<feature type="binding site" evidence="14">
    <location>
        <position position="207"/>
    </location>
    <ligand>
        <name>substrate</name>
    </ligand>
</feature>
<feature type="binding site" evidence="14">
    <location>
        <position position="170"/>
    </location>
    <ligand>
        <name>NADP(+)</name>
        <dbReference type="ChEBI" id="CHEBI:58349"/>
    </ligand>
</feature>
<evidence type="ECO:0000256" key="15">
    <source>
        <dbReference type="PIRSR" id="PIRSR006769-3"/>
    </source>
</evidence>
<keyword evidence="8 12" id="KW-0862">Zinc</keyword>
<keyword evidence="9 12" id="KW-0521">NADP</keyword>
<evidence type="ECO:0000256" key="8">
    <source>
        <dbReference type="ARBA" id="ARBA00022833"/>
    </source>
</evidence>
<evidence type="ECO:0000256" key="11">
    <source>
        <dbReference type="ARBA" id="ARBA00023268"/>
    </source>
</evidence>
<evidence type="ECO:0000256" key="1">
    <source>
        <dbReference type="ARBA" id="ARBA00002151"/>
    </source>
</evidence>
<comment type="pathway">
    <text evidence="2 12">Cofactor biosynthesis; riboflavin biosynthesis; 5-amino-6-(D-ribitylamino)uracil from GTP: step 2/4.</text>
</comment>
<feature type="binding site" evidence="15">
    <location>
        <position position="84"/>
    </location>
    <ligand>
        <name>Zn(2+)</name>
        <dbReference type="ChEBI" id="CHEBI:29105"/>
        <note>catalytic</note>
    </ligand>
</feature>
<dbReference type="GO" id="GO:0008703">
    <property type="term" value="F:5-amino-6-(5-phosphoribosylamino)uracil reductase activity"/>
    <property type="evidence" value="ECO:0007669"/>
    <property type="project" value="UniProtKB-EC"/>
</dbReference>
<evidence type="ECO:0000256" key="13">
    <source>
        <dbReference type="PIRSR" id="PIRSR006769-1"/>
    </source>
</evidence>
<reference evidence="17" key="1">
    <citation type="journal article" date="2021" name="PeerJ">
        <title>Extensive microbial diversity within the chicken gut microbiome revealed by metagenomics and culture.</title>
        <authorList>
            <person name="Gilroy R."/>
            <person name="Ravi A."/>
            <person name="Getino M."/>
            <person name="Pursley I."/>
            <person name="Horton D.L."/>
            <person name="Alikhan N.F."/>
            <person name="Baker D."/>
            <person name="Gharbi K."/>
            <person name="Hall N."/>
            <person name="Watson M."/>
            <person name="Adriaenssens E.M."/>
            <person name="Foster-Nyarko E."/>
            <person name="Jarju S."/>
            <person name="Secka A."/>
            <person name="Antonio M."/>
            <person name="Oren A."/>
            <person name="Chaudhuri R.R."/>
            <person name="La Ragione R."/>
            <person name="Hildebrand F."/>
            <person name="Pallen M.J."/>
        </authorList>
    </citation>
    <scope>NUCLEOTIDE SEQUENCE</scope>
    <source>
        <strain evidence="17">ChiW4-1371</strain>
    </source>
</reference>
<comment type="function">
    <text evidence="1 12">Converts 2,5-diamino-6-(ribosylamino)-4(3h)-pyrimidinone 5'-phosphate into 5-amino-6-(ribosylamino)-2,4(1h,3h)-pyrimidinedione 5'-phosphate.</text>
</comment>
<reference evidence="17" key="2">
    <citation type="submission" date="2021-04" db="EMBL/GenBank/DDBJ databases">
        <authorList>
            <person name="Gilroy R."/>
        </authorList>
    </citation>
    <scope>NUCLEOTIDE SEQUENCE</scope>
    <source>
        <strain evidence="17">ChiW4-1371</strain>
    </source>
</reference>
<dbReference type="NCBIfam" id="TIGR00227">
    <property type="entry name" value="ribD_Cterm"/>
    <property type="match status" value="1"/>
</dbReference>
<dbReference type="InterPro" id="IPR011549">
    <property type="entry name" value="RibD_C"/>
</dbReference>
<feature type="binding site" evidence="14">
    <location>
        <position position="200"/>
    </location>
    <ligand>
        <name>NADP(+)</name>
        <dbReference type="ChEBI" id="CHEBI:58349"/>
    </ligand>
</feature>
<feature type="binding site" evidence="14">
    <location>
        <begin position="296"/>
        <end position="302"/>
    </location>
    <ligand>
        <name>NADP(+)</name>
        <dbReference type="ChEBI" id="CHEBI:58349"/>
    </ligand>
</feature>
<comment type="pathway">
    <text evidence="3 12">Cofactor biosynthesis; riboflavin biosynthesis; 5-amino-6-(D-ribitylamino)uracil from GTP: step 3/4.</text>
</comment>
<feature type="binding site" evidence="14">
    <location>
        <position position="184"/>
    </location>
    <ligand>
        <name>substrate</name>
    </ligand>
</feature>
<dbReference type="CDD" id="cd01284">
    <property type="entry name" value="Riboflavin_deaminase-reductase"/>
    <property type="match status" value="1"/>
</dbReference>
<feature type="domain" description="CMP/dCMP-type deaminase" evidence="16">
    <location>
        <begin position="2"/>
        <end position="123"/>
    </location>
</feature>
<dbReference type="GO" id="GO:0008270">
    <property type="term" value="F:zinc ion binding"/>
    <property type="evidence" value="ECO:0007669"/>
    <property type="project" value="InterPro"/>
</dbReference>
<dbReference type="PROSITE" id="PS00903">
    <property type="entry name" value="CYT_DCMP_DEAMINASES_1"/>
    <property type="match status" value="1"/>
</dbReference>
<dbReference type="NCBIfam" id="TIGR00326">
    <property type="entry name" value="eubact_ribD"/>
    <property type="match status" value="1"/>
</dbReference>
<evidence type="ECO:0000313" key="17">
    <source>
        <dbReference type="EMBL" id="HIZ89398.1"/>
    </source>
</evidence>
<comment type="catalytic activity">
    <reaction evidence="12">
        <text>5-amino-6-(5-phospho-D-ribitylamino)uracil + NADP(+) = 5-amino-6-(5-phospho-D-ribosylamino)uracil + NADPH + H(+)</text>
        <dbReference type="Rhea" id="RHEA:17845"/>
        <dbReference type="ChEBI" id="CHEBI:15378"/>
        <dbReference type="ChEBI" id="CHEBI:57783"/>
        <dbReference type="ChEBI" id="CHEBI:58349"/>
        <dbReference type="ChEBI" id="CHEBI:58421"/>
        <dbReference type="ChEBI" id="CHEBI:58453"/>
        <dbReference type="EC" id="1.1.1.193"/>
    </reaction>
</comment>
<dbReference type="InterPro" id="IPR002125">
    <property type="entry name" value="CMP_dCMP_dom"/>
</dbReference>
<sequence length="379" mass="41514">MLNKEAIMSRCVELAYNAKGFTLTNPLVGAAVIKDNEAVYGIHEKYGFAHAEVNAIKNAGENVSGCELFVTLEPCSTYGKTPPCVEKIINSGIKKVYIGVLDVNPKHRGQAVNILRNAGIEVEYGILSDKCSLLIEDFIKYQTLKIPYVTLKTATSIDGKIACKTGHSKWITCDLSRELVHKMRGLSDVVLTGIGTVLADNPLMTDRRKDARRQPHRVVLDSSLKIDINANIVNSADISPVIIYTSEKADKEKLSMLSDKNIKVITVSDNAGMLDLNEIMHSLYDAGYMNIFVEAGSRINGSFFDNKLVDKLEAFIAPKIIGGKDAISSIGGAGIDNMEQALSFKDYNITKSGSDILISARLQDYTSCVVEFTKNYKAE</sequence>
<comment type="similarity">
    <text evidence="4 12">In the N-terminal section; belongs to the cytidine and deoxycytidylate deaminase family.</text>
</comment>
<proteinExistence type="inferred from homology"/>
<feature type="binding site" evidence="15">
    <location>
        <position position="75"/>
    </location>
    <ligand>
        <name>Zn(2+)</name>
        <dbReference type="ChEBI" id="CHEBI:29105"/>
        <note>catalytic</note>
    </ligand>
</feature>
<dbReference type="SUPFAM" id="SSF53927">
    <property type="entry name" value="Cytidine deaminase-like"/>
    <property type="match status" value="1"/>
</dbReference>
<evidence type="ECO:0000313" key="18">
    <source>
        <dbReference type="Proteomes" id="UP000824176"/>
    </source>
</evidence>
<dbReference type="InterPro" id="IPR050765">
    <property type="entry name" value="Riboflavin_Biosynth_HTPR"/>
</dbReference>
<dbReference type="InterPro" id="IPR016192">
    <property type="entry name" value="APOBEC/CMP_deaminase_Zn-bd"/>
</dbReference>
<dbReference type="PROSITE" id="PS51747">
    <property type="entry name" value="CYT_DCMP_DEAMINASES_2"/>
    <property type="match status" value="1"/>
</dbReference>
<dbReference type="InterPro" id="IPR016193">
    <property type="entry name" value="Cytidine_deaminase-like"/>
</dbReference>
<feature type="binding site" evidence="14">
    <location>
        <position position="222"/>
    </location>
    <ligand>
        <name>NADP(+)</name>
        <dbReference type="ChEBI" id="CHEBI:58349"/>
    </ligand>
</feature>
<evidence type="ECO:0000256" key="12">
    <source>
        <dbReference type="PIRNR" id="PIRNR006769"/>
    </source>
</evidence>
<evidence type="ECO:0000256" key="4">
    <source>
        <dbReference type="ARBA" id="ARBA00005259"/>
    </source>
</evidence>
<comment type="catalytic activity">
    <reaction evidence="12">
        <text>2,5-diamino-6-hydroxy-4-(5-phosphoribosylamino)-pyrimidine + H2O + H(+) = 5-amino-6-(5-phospho-D-ribosylamino)uracil + NH4(+)</text>
        <dbReference type="Rhea" id="RHEA:21868"/>
        <dbReference type="ChEBI" id="CHEBI:15377"/>
        <dbReference type="ChEBI" id="CHEBI:15378"/>
        <dbReference type="ChEBI" id="CHEBI:28938"/>
        <dbReference type="ChEBI" id="CHEBI:58453"/>
        <dbReference type="ChEBI" id="CHEBI:58614"/>
        <dbReference type="EC" id="3.5.4.26"/>
    </reaction>
</comment>
<evidence type="ECO:0000256" key="10">
    <source>
        <dbReference type="ARBA" id="ARBA00023002"/>
    </source>
</evidence>
<evidence type="ECO:0000259" key="16">
    <source>
        <dbReference type="PROSITE" id="PS51747"/>
    </source>
</evidence>
<dbReference type="Gene3D" id="3.40.140.10">
    <property type="entry name" value="Cytidine Deaminase, domain 2"/>
    <property type="match status" value="1"/>
</dbReference>
<gene>
    <name evidence="17" type="primary">ribD</name>
    <name evidence="17" type="ORF">H9804_05600</name>
</gene>
<keyword evidence="12 17" id="KW-0378">Hydrolase</keyword>
<dbReference type="GO" id="GO:0008835">
    <property type="term" value="F:diaminohydroxyphosphoribosylaminopyrimidine deaminase activity"/>
    <property type="evidence" value="ECO:0007669"/>
    <property type="project" value="UniProtKB-EC"/>
</dbReference>
<feature type="binding site" evidence="14">
    <location>
        <position position="154"/>
    </location>
    <ligand>
        <name>NADP(+)</name>
        <dbReference type="ChEBI" id="CHEBI:58349"/>
    </ligand>
</feature>
<dbReference type="SUPFAM" id="SSF53597">
    <property type="entry name" value="Dihydrofolate reductase-like"/>
    <property type="match status" value="1"/>
</dbReference>
<keyword evidence="10 12" id="KW-0560">Oxidoreductase</keyword>
<dbReference type="InterPro" id="IPR002734">
    <property type="entry name" value="RibDG_C"/>
</dbReference>
<evidence type="ECO:0000256" key="2">
    <source>
        <dbReference type="ARBA" id="ARBA00004882"/>
    </source>
</evidence>
<dbReference type="Gene3D" id="3.40.430.10">
    <property type="entry name" value="Dihydrofolate Reductase, subunit A"/>
    <property type="match status" value="1"/>
</dbReference>
<feature type="binding site" evidence="15">
    <location>
        <position position="50"/>
    </location>
    <ligand>
        <name>Zn(2+)</name>
        <dbReference type="ChEBI" id="CHEBI:29105"/>
        <note>catalytic</note>
    </ligand>
</feature>
<keyword evidence="11" id="KW-0511">Multifunctional enzyme</keyword>
<evidence type="ECO:0000256" key="7">
    <source>
        <dbReference type="ARBA" id="ARBA00022723"/>
    </source>
</evidence>
<dbReference type="InterPro" id="IPR004794">
    <property type="entry name" value="Eubact_RibD"/>
</dbReference>
<feature type="binding site" evidence="14">
    <location>
        <position position="196"/>
    </location>
    <ligand>
        <name>NADP(+)</name>
        <dbReference type="ChEBI" id="CHEBI:58349"/>
    </ligand>
</feature>
<keyword evidence="6 12" id="KW-0686">Riboflavin biosynthesis</keyword>
<name>A0A9D2GSW6_9BACT</name>
<dbReference type="Proteomes" id="UP000824176">
    <property type="component" value="Unassembled WGS sequence"/>
</dbReference>
<evidence type="ECO:0000256" key="3">
    <source>
        <dbReference type="ARBA" id="ARBA00004910"/>
    </source>
</evidence>
<dbReference type="PIRSF" id="PIRSF006769">
    <property type="entry name" value="RibD"/>
    <property type="match status" value="1"/>
</dbReference>
<dbReference type="PANTHER" id="PTHR38011:SF7">
    <property type="entry name" value="2,5-DIAMINO-6-RIBOSYLAMINO-4(3H)-PYRIMIDINONE 5'-PHOSPHATE REDUCTASE"/>
    <property type="match status" value="1"/>
</dbReference>
<comment type="cofactor">
    <cofactor evidence="12 15">
        <name>Zn(2+)</name>
        <dbReference type="ChEBI" id="CHEBI:29105"/>
    </cofactor>
    <text evidence="12 15">Binds 1 zinc ion.</text>
</comment>